<feature type="compositionally biased region" description="Acidic residues" evidence="1">
    <location>
        <begin position="109"/>
        <end position="136"/>
    </location>
</feature>
<keyword evidence="3" id="KW-1185">Reference proteome</keyword>
<protein>
    <submittedName>
        <fullName evidence="2">Uncharacterized protein</fullName>
    </submittedName>
</protein>
<evidence type="ECO:0000256" key="1">
    <source>
        <dbReference type="SAM" id="MobiDB-lite"/>
    </source>
</evidence>
<dbReference type="OrthoDB" id="3800301at2759"/>
<dbReference type="Proteomes" id="UP000799771">
    <property type="component" value="Unassembled WGS sequence"/>
</dbReference>
<organism evidence="2 3">
    <name type="scientific">Dothidotthia symphoricarpi CBS 119687</name>
    <dbReference type="NCBI Taxonomy" id="1392245"/>
    <lineage>
        <taxon>Eukaryota</taxon>
        <taxon>Fungi</taxon>
        <taxon>Dikarya</taxon>
        <taxon>Ascomycota</taxon>
        <taxon>Pezizomycotina</taxon>
        <taxon>Dothideomycetes</taxon>
        <taxon>Pleosporomycetidae</taxon>
        <taxon>Pleosporales</taxon>
        <taxon>Dothidotthiaceae</taxon>
        <taxon>Dothidotthia</taxon>
    </lineage>
</organism>
<gene>
    <name evidence="2" type="ORF">P153DRAFT_267656</name>
</gene>
<proteinExistence type="predicted"/>
<feature type="non-terminal residue" evidence="2">
    <location>
        <position position="1"/>
    </location>
</feature>
<evidence type="ECO:0000313" key="3">
    <source>
        <dbReference type="Proteomes" id="UP000799771"/>
    </source>
</evidence>
<feature type="non-terminal residue" evidence="2">
    <location>
        <position position="136"/>
    </location>
</feature>
<feature type="region of interest" description="Disordered" evidence="1">
    <location>
        <begin position="106"/>
        <end position="136"/>
    </location>
</feature>
<name>A0A6A6ACW7_9PLEO</name>
<dbReference type="GeneID" id="54403314"/>
<dbReference type="EMBL" id="ML977506">
    <property type="protein sequence ID" value="KAF2129669.1"/>
    <property type="molecule type" value="Genomic_DNA"/>
</dbReference>
<dbReference type="AlphaFoldDB" id="A0A6A6ACW7"/>
<dbReference type="RefSeq" id="XP_033524058.1">
    <property type="nucleotide sequence ID" value="XM_033662882.1"/>
</dbReference>
<evidence type="ECO:0000313" key="2">
    <source>
        <dbReference type="EMBL" id="KAF2129669.1"/>
    </source>
</evidence>
<sequence>ASAIHINFSEGFREMSNLYNANKLEECLAKGHELLESPAIPRYHRMKTLTLLSATTGDWYEADAYRMEAESLWRTTRLWNPEGRDGIMDKFLAQVREELDVLQSSLQEQEQEMLDEDMEDEEAAMTDSEAMEDEDE</sequence>
<reference evidence="2" key="1">
    <citation type="journal article" date="2020" name="Stud. Mycol.">
        <title>101 Dothideomycetes genomes: a test case for predicting lifestyles and emergence of pathogens.</title>
        <authorList>
            <person name="Haridas S."/>
            <person name="Albert R."/>
            <person name="Binder M."/>
            <person name="Bloem J."/>
            <person name="Labutti K."/>
            <person name="Salamov A."/>
            <person name="Andreopoulos B."/>
            <person name="Baker S."/>
            <person name="Barry K."/>
            <person name="Bills G."/>
            <person name="Bluhm B."/>
            <person name="Cannon C."/>
            <person name="Castanera R."/>
            <person name="Culley D."/>
            <person name="Daum C."/>
            <person name="Ezra D."/>
            <person name="Gonzalez J."/>
            <person name="Henrissat B."/>
            <person name="Kuo A."/>
            <person name="Liang C."/>
            <person name="Lipzen A."/>
            <person name="Lutzoni F."/>
            <person name="Magnuson J."/>
            <person name="Mondo S."/>
            <person name="Nolan M."/>
            <person name="Ohm R."/>
            <person name="Pangilinan J."/>
            <person name="Park H.-J."/>
            <person name="Ramirez L."/>
            <person name="Alfaro M."/>
            <person name="Sun H."/>
            <person name="Tritt A."/>
            <person name="Yoshinaga Y."/>
            <person name="Zwiers L.-H."/>
            <person name="Turgeon B."/>
            <person name="Goodwin S."/>
            <person name="Spatafora J."/>
            <person name="Crous P."/>
            <person name="Grigoriev I."/>
        </authorList>
    </citation>
    <scope>NUCLEOTIDE SEQUENCE</scope>
    <source>
        <strain evidence="2">CBS 119687</strain>
    </source>
</reference>
<accession>A0A6A6ACW7</accession>